<keyword evidence="3" id="KW-1185">Reference proteome</keyword>
<dbReference type="Proteomes" id="UP001432401">
    <property type="component" value="Unassembled WGS sequence"/>
</dbReference>
<dbReference type="Pfam" id="PF13576">
    <property type="entry name" value="Pentapeptide_3"/>
    <property type="match status" value="1"/>
</dbReference>
<sequence>MTSAPPPERHRWYHGLEERVGRIALWVRGRRRGLSWGGVLAGGLGVAVAVWPVVATVWDLLGLTPGQAWRLVLLGVCALVLAAGVAGARTRRVSPVRLVWLILLAWLVAAGLIAALTGLAWVLLDAPRWLPPENLTPRNLDAIATRAFAIVAGLGGVALLVIAYRRQRTTESGEEREVAKLFTDSFDSASDKLGSDHAAVRLAGVHALARLADEAPEGREDLVQMVIDVLCAYLRMPYSPAPDPLPKNAGKARREEHRVRELEFASFREVRHTIIRIIGNHLREPTRWRGKDYDFTGTVFDGGDLTGTHFTSGKVTFHKAEFTGGNVDFHRACFSGGTVDFHEAEFTGGVVAFYKAEFTGGKVFFFGARFVDGAVAFQEAEFTGGEVFFHGARFVGGEVSYYKTRFIGGKAHFHAARFTSGRVNFTAAEFADGTVSFRGARFTGARVLYCEAEFTGGRVDLTEAQFTGGQVDFTEARFTGGQVDFGWGGFAGDLAQFRKERGACPEGLQEATAHAVPGTLLTPRAWGTSSTHEDTVR</sequence>
<name>A0ABV2A584_9ACTN</name>
<keyword evidence="1" id="KW-1133">Transmembrane helix</keyword>
<accession>A0ABV2A584</accession>
<dbReference type="InterPro" id="IPR001646">
    <property type="entry name" value="5peptide_repeat"/>
</dbReference>
<reference evidence="2 3" key="1">
    <citation type="submission" date="2024-06" db="EMBL/GenBank/DDBJ databases">
        <authorList>
            <person name="Bataeva Y.V."/>
            <person name="Grigorian L.N."/>
            <person name="Solomentsev V.I."/>
        </authorList>
    </citation>
    <scope>NUCLEOTIDE SEQUENCE [LARGE SCALE GENOMIC DNA]</scope>
    <source>
        <strain evidence="3">SCPM-O-B-12605 (RCAM04882)</strain>
    </source>
</reference>
<keyword evidence="1" id="KW-0812">Transmembrane</keyword>
<feature type="transmembrane region" description="Helical" evidence="1">
    <location>
        <begin position="143"/>
        <end position="164"/>
    </location>
</feature>
<dbReference type="Gene3D" id="2.160.20.80">
    <property type="entry name" value="E3 ubiquitin-protein ligase SopA"/>
    <property type="match status" value="1"/>
</dbReference>
<comment type="caution">
    <text evidence="2">The sequence shown here is derived from an EMBL/GenBank/DDBJ whole genome shotgun (WGS) entry which is preliminary data.</text>
</comment>
<feature type="transmembrane region" description="Helical" evidence="1">
    <location>
        <begin position="98"/>
        <end position="123"/>
    </location>
</feature>
<proteinExistence type="predicted"/>
<evidence type="ECO:0000313" key="3">
    <source>
        <dbReference type="Proteomes" id="UP001432401"/>
    </source>
</evidence>
<dbReference type="EMBL" id="JBEQNB010000032">
    <property type="protein sequence ID" value="MES0838448.1"/>
    <property type="molecule type" value="Genomic_DNA"/>
</dbReference>
<dbReference type="RefSeq" id="WP_352987295.1">
    <property type="nucleotide sequence ID" value="NZ_JBEQNA010000024.1"/>
</dbReference>
<protein>
    <submittedName>
        <fullName evidence="2">Pentapeptide repeat-containing protein</fullName>
    </submittedName>
</protein>
<evidence type="ECO:0000313" key="2">
    <source>
        <dbReference type="EMBL" id="MES0838448.1"/>
    </source>
</evidence>
<keyword evidence="1" id="KW-0472">Membrane</keyword>
<organism evidence="2 3">
    <name type="scientific">Nocardiopsis tropica</name>
    <dbReference type="NCBI Taxonomy" id="109330"/>
    <lineage>
        <taxon>Bacteria</taxon>
        <taxon>Bacillati</taxon>
        <taxon>Actinomycetota</taxon>
        <taxon>Actinomycetes</taxon>
        <taxon>Streptosporangiales</taxon>
        <taxon>Nocardiopsidaceae</taxon>
        <taxon>Nocardiopsis</taxon>
    </lineage>
</organism>
<evidence type="ECO:0000256" key="1">
    <source>
        <dbReference type="SAM" id="Phobius"/>
    </source>
</evidence>
<gene>
    <name evidence="2" type="ORF">ABUK86_32105</name>
</gene>
<feature type="transmembrane region" description="Helical" evidence="1">
    <location>
        <begin position="34"/>
        <end position="55"/>
    </location>
</feature>
<feature type="transmembrane region" description="Helical" evidence="1">
    <location>
        <begin position="67"/>
        <end position="86"/>
    </location>
</feature>